<dbReference type="Pfam" id="PF04087">
    <property type="entry name" value="DUF389"/>
    <property type="match status" value="1"/>
</dbReference>
<name>W9GE04_9MICO</name>
<keyword evidence="1" id="KW-0472">Membrane</keyword>
<dbReference type="STRING" id="1386089.N865_07305"/>
<accession>W9GE04</accession>
<dbReference type="Proteomes" id="UP000019489">
    <property type="component" value="Unassembled WGS sequence"/>
</dbReference>
<keyword evidence="1" id="KW-0812">Transmembrane</keyword>
<feature type="transmembrane region" description="Helical" evidence="1">
    <location>
        <begin position="226"/>
        <end position="248"/>
    </location>
</feature>
<dbReference type="EMBL" id="AWSA01000014">
    <property type="protein sequence ID" value="EWT02084.1"/>
    <property type="molecule type" value="Genomic_DNA"/>
</dbReference>
<dbReference type="AlphaFoldDB" id="W9GE04"/>
<feature type="transmembrane region" description="Helical" evidence="1">
    <location>
        <begin position="185"/>
        <end position="214"/>
    </location>
</feature>
<dbReference type="OrthoDB" id="9790659at2"/>
<protein>
    <submittedName>
        <fullName evidence="2">Membrane protein</fullName>
    </submittedName>
</protein>
<evidence type="ECO:0000313" key="3">
    <source>
        <dbReference type="Proteomes" id="UP000019489"/>
    </source>
</evidence>
<keyword evidence="1" id="KW-1133">Transmembrane helix</keyword>
<proteinExistence type="predicted"/>
<evidence type="ECO:0000256" key="1">
    <source>
        <dbReference type="SAM" id="Phobius"/>
    </source>
</evidence>
<dbReference type="PATRIC" id="fig|1386089.3.peg.1690"/>
<dbReference type="RefSeq" id="WP_034804044.1">
    <property type="nucleotide sequence ID" value="NZ_AWSA01000014.1"/>
</dbReference>
<feature type="transmembrane region" description="Helical" evidence="1">
    <location>
        <begin position="157"/>
        <end position="179"/>
    </location>
</feature>
<dbReference type="eggNOG" id="COG1808">
    <property type="taxonomic scope" value="Bacteria"/>
</dbReference>
<dbReference type="InterPro" id="IPR005240">
    <property type="entry name" value="DUF389"/>
</dbReference>
<reference evidence="2 3" key="1">
    <citation type="submission" date="2013-08" db="EMBL/GenBank/DDBJ databases">
        <title>Intrasporangium oryzae NRRL B-24470.</title>
        <authorList>
            <person name="Liu H."/>
            <person name="Wang G."/>
        </authorList>
    </citation>
    <scope>NUCLEOTIDE SEQUENCE [LARGE SCALE GENOMIC DNA]</scope>
    <source>
        <strain evidence="2 3">NRRL B-24470</strain>
    </source>
</reference>
<feature type="transmembrane region" description="Helical" evidence="1">
    <location>
        <begin position="38"/>
        <end position="56"/>
    </location>
</feature>
<feature type="transmembrane region" description="Helical" evidence="1">
    <location>
        <begin position="132"/>
        <end position="150"/>
    </location>
</feature>
<dbReference type="PANTHER" id="PTHR20992:SF9">
    <property type="entry name" value="AT15442P-RELATED"/>
    <property type="match status" value="1"/>
</dbReference>
<evidence type="ECO:0000313" key="2">
    <source>
        <dbReference type="EMBL" id="EWT02084.1"/>
    </source>
</evidence>
<keyword evidence="3" id="KW-1185">Reference proteome</keyword>
<organism evidence="2 3">
    <name type="scientific">Intrasporangium oryzae NRRL B-24470</name>
    <dbReference type="NCBI Taxonomy" id="1386089"/>
    <lineage>
        <taxon>Bacteria</taxon>
        <taxon>Bacillati</taxon>
        <taxon>Actinomycetota</taxon>
        <taxon>Actinomycetes</taxon>
        <taxon>Micrococcales</taxon>
        <taxon>Intrasporangiaceae</taxon>
        <taxon>Intrasporangium</taxon>
    </lineage>
</organism>
<feature type="transmembrane region" description="Helical" evidence="1">
    <location>
        <begin position="90"/>
        <end position="112"/>
    </location>
</feature>
<gene>
    <name evidence="2" type="ORF">N865_07305</name>
</gene>
<dbReference type="PANTHER" id="PTHR20992">
    <property type="entry name" value="AT15442P-RELATED"/>
    <property type="match status" value="1"/>
</dbReference>
<sequence>MAHALRNRILPANQRRTLDELTADLDLTVGDTTAKRSAFWTMLVLAGVIATAGVLADSTATVIGAMIIAPLSTPIMGMALGLVKRERLGGLRFVVLGALLVIAIGALFSLAIPGTTTLLDNSQIAGRTSPRTIDLVAALATGLAGAVALARRDVGAVLPGVAISISLVPPLGVVGVCLGEGEPGLALGAFILFLSNLLALVFAGMFVFTTLGYTAEARERAGRPRAAYATLAIMVVLVLVPLVANSLVSYGTTVIRSEVRMAAQKWLSGTSGAELTGVDVVSTTILVRLSTPGELPSVSTLLGSLDGKVPGSFPIVIEKSLGERIEVGTVAGR</sequence>
<comment type="caution">
    <text evidence="2">The sequence shown here is derived from an EMBL/GenBank/DDBJ whole genome shotgun (WGS) entry which is preliminary data.</text>
</comment>
<feature type="transmembrane region" description="Helical" evidence="1">
    <location>
        <begin position="62"/>
        <end position="83"/>
    </location>
</feature>